<gene>
    <name evidence="2" type="ORF">SLS63_003043</name>
</gene>
<feature type="region of interest" description="Disordered" evidence="1">
    <location>
        <begin position="1"/>
        <end position="31"/>
    </location>
</feature>
<protein>
    <submittedName>
        <fullName evidence="2">Uncharacterized protein</fullName>
    </submittedName>
</protein>
<dbReference type="Proteomes" id="UP001430848">
    <property type="component" value="Unassembled WGS sequence"/>
</dbReference>
<dbReference type="EMBL" id="JAKNSF020000008">
    <property type="protein sequence ID" value="KAK7737252.1"/>
    <property type="molecule type" value="Genomic_DNA"/>
</dbReference>
<feature type="compositionally biased region" description="Polar residues" evidence="1">
    <location>
        <begin position="1"/>
        <end position="12"/>
    </location>
</feature>
<reference evidence="2 3" key="1">
    <citation type="submission" date="2024-02" db="EMBL/GenBank/DDBJ databases">
        <title>De novo assembly and annotation of 12 fungi associated with fruit tree decline syndrome in Ontario, Canada.</title>
        <authorList>
            <person name="Sulman M."/>
            <person name="Ellouze W."/>
            <person name="Ilyukhin E."/>
        </authorList>
    </citation>
    <scope>NUCLEOTIDE SEQUENCE [LARGE SCALE GENOMIC DNA]</scope>
    <source>
        <strain evidence="2 3">M169</strain>
    </source>
</reference>
<name>A0ABR1PI52_DIAER</name>
<proteinExistence type="predicted"/>
<accession>A0ABR1PI52</accession>
<feature type="region of interest" description="Disordered" evidence="1">
    <location>
        <begin position="47"/>
        <end position="88"/>
    </location>
</feature>
<sequence>MGRVVPSSSKNGNVDEAVETSEPVDSELPADEPVHFVAELAAVSTHDDIDHPMPDAPAAGVSGGVDETFDHPMPDAPGLDSTVPEEPQAVEDVVMEDAPPLDQGEE</sequence>
<organism evidence="2 3">
    <name type="scientific">Diaporthe eres</name>
    <name type="common">Phomopsis oblonga</name>
    <dbReference type="NCBI Taxonomy" id="83184"/>
    <lineage>
        <taxon>Eukaryota</taxon>
        <taxon>Fungi</taxon>
        <taxon>Dikarya</taxon>
        <taxon>Ascomycota</taxon>
        <taxon>Pezizomycotina</taxon>
        <taxon>Sordariomycetes</taxon>
        <taxon>Sordariomycetidae</taxon>
        <taxon>Diaporthales</taxon>
        <taxon>Diaporthaceae</taxon>
        <taxon>Diaporthe</taxon>
        <taxon>Diaporthe eres species complex</taxon>
    </lineage>
</organism>
<evidence type="ECO:0000256" key="1">
    <source>
        <dbReference type="SAM" id="MobiDB-lite"/>
    </source>
</evidence>
<feature type="compositionally biased region" description="Acidic residues" evidence="1">
    <location>
        <begin position="16"/>
        <end position="30"/>
    </location>
</feature>
<evidence type="ECO:0000313" key="3">
    <source>
        <dbReference type="Proteomes" id="UP001430848"/>
    </source>
</evidence>
<evidence type="ECO:0000313" key="2">
    <source>
        <dbReference type="EMBL" id="KAK7737252.1"/>
    </source>
</evidence>
<comment type="caution">
    <text evidence="2">The sequence shown here is derived from an EMBL/GenBank/DDBJ whole genome shotgun (WGS) entry which is preliminary data.</text>
</comment>
<keyword evidence="3" id="KW-1185">Reference proteome</keyword>